<keyword evidence="2" id="KW-1185">Reference proteome</keyword>
<dbReference type="SUPFAM" id="SSF117281">
    <property type="entry name" value="Kelch motif"/>
    <property type="match status" value="1"/>
</dbReference>
<dbReference type="AlphaFoldDB" id="A0ABC8YMI7"/>
<accession>A0ABC8YMI7</accession>
<gene>
    <name evidence="1" type="ORF">URODEC1_LOCUS35062</name>
</gene>
<organism evidence="1 2">
    <name type="scientific">Urochloa decumbens</name>
    <dbReference type="NCBI Taxonomy" id="240449"/>
    <lineage>
        <taxon>Eukaryota</taxon>
        <taxon>Viridiplantae</taxon>
        <taxon>Streptophyta</taxon>
        <taxon>Embryophyta</taxon>
        <taxon>Tracheophyta</taxon>
        <taxon>Spermatophyta</taxon>
        <taxon>Magnoliopsida</taxon>
        <taxon>Liliopsida</taxon>
        <taxon>Poales</taxon>
        <taxon>Poaceae</taxon>
        <taxon>PACMAD clade</taxon>
        <taxon>Panicoideae</taxon>
        <taxon>Panicodae</taxon>
        <taxon>Paniceae</taxon>
        <taxon>Melinidinae</taxon>
        <taxon>Urochloa</taxon>
    </lineage>
</organism>
<dbReference type="EMBL" id="OZ075126">
    <property type="protein sequence ID" value="CAL4944816.1"/>
    <property type="molecule type" value="Genomic_DNA"/>
</dbReference>
<name>A0ABC8YMI7_9POAL</name>
<dbReference type="PANTHER" id="PTHR33085">
    <property type="entry name" value="OS12G0113100 PROTEIN-RELATED"/>
    <property type="match status" value="1"/>
</dbReference>
<dbReference type="PANTHER" id="PTHR33085:SF83">
    <property type="entry name" value="DUF1618 DOMAIN-CONTAINING PROTEIN"/>
    <property type="match status" value="1"/>
</dbReference>
<proteinExistence type="predicted"/>
<reference evidence="1" key="1">
    <citation type="submission" date="2024-10" db="EMBL/GenBank/DDBJ databases">
        <authorList>
            <person name="Ryan C."/>
        </authorList>
    </citation>
    <scope>NUCLEOTIDE SEQUENCE [LARGE SCALE GENOMIC DNA]</scope>
</reference>
<dbReference type="InterPro" id="IPR015915">
    <property type="entry name" value="Kelch-typ_b-propeller"/>
</dbReference>
<protein>
    <submittedName>
        <fullName evidence="1">Uncharacterized protein</fullName>
    </submittedName>
</protein>
<dbReference type="Pfam" id="PF07893">
    <property type="entry name" value="DUF1668"/>
    <property type="match status" value="1"/>
</dbReference>
<sequence length="351" mass="39027">MAPKPSSSATRRFLHLLIPDGNDGHTLHNIDTRPLFAAAAGAAACPHPQGPGPALPPKSMHHFPLPRPALRFDYAHGHQFLPLGRDVSRIVAVDRNRHTVIYDTGTATVRAGPDVRHVKWYGSAWAEAGGRLYHLGRAPVLDELDDNPGLDFEALTYDPRREDWLWTLLPSPPFKNFSIAADITSFADAGTGEETIRVSTRCTQGTYAFDTARGTWREEGDWAMPFSGRAQYVADYGLWFGISDERNGDICAADLAVTGRPEARHVWDDVDGLSGHGVSMYPWHLSYMGRGRFCVTRFFTGTDDNNRSIFKMAVVTAVEATSAAGDGEMQMARRASRCYRFPWHHSYCWAY</sequence>
<dbReference type="Proteomes" id="UP001497457">
    <property type="component" value="Chromosome 16b"/>
</dbReference>
<dbReference type="InterPro" id="IPR012871">
    <property type="entry name" value="DUF1668_ORYSA"/>
</dbReference>
<evidence type="ECO:0000313" key="1">
    <source>
        <dbReference type="EMBL" id="CAL4944816.1"/>
    </source>
</evidence>
<evidence type="ECO:0000313" key="2">
    <source>
        <dbReference type="Proteomes" id="UP001497457"/>
    </source>
</evidence>